<dbReference type="PRINTS" id="PR00469">
    <property type="entry name" value="PNDRDTASEII"/>
</dbReference>
<dbReference type="InterPro" id="IPR050982">
    <property type="entry name" value="Auxin_biosynth/cation_transpt"/>
</dbReference>
<evidence type="ECO:0000313" key="2">
    <source>
        <dbReference type="EMBL" id="TDW76249.1"/>
    </source>
</evidence>
<dbReference type="AlphaFoldDB" id="A0A4R8CIG7"/>
<dbReference type="GO" id="GO:0050660">
    <property type="term" value="F:flavin adenine dinucleotide binding"/>
    <property type="evidence" value="ECO:0007669"/>
    <property type="project" value="TreeGrafter"/>
</dbReference>
<dbReference type="PANTHER" id="PTHR43539">
    <property type="entry name" value="FLAVIN-BINDING MONOOXYGENASE-LIKE PROTEIN (AFU_ORTHOLOGUE AFUA_4G09220)"/>
    <property type="match status" value="1"/>
</dbReference>
<name>A0A4R8CIG7_9ACTN</name>
<evidence type="ECO:0000313" key="3">
    <source>
        <dbReference type="Proteomes" id="UP000295146"/>
    </source>
</evidence>
<dbReference type="Pfam" id="PF13738">
    <property type="entry name" value="Pyr_redox_3"/>
    <property type="match status" value="1"/>
</dbReference>
<sequence>MDRVGVVVVGAGQAGLAMAYYLRRRGEDFVVLDGNDRVGDCWRGRYDSLRLFSLPRYASLPGLRIGTKDCPNRDEMADYLEQYAVHHELPVRTGVRVTRLSRDGDGFVVETNAGDWRADQVVVAAGMHSTPRWPSFAGELDPSIRQLHSLDYRNPGQLRDGTVLIVGAANSGTDVALDVVKTHRTLLAGRHPGQVPVDIDSTVGHVFTPVVMFLFKYVLTRRTPLGRKAIANALKNGLPLTRNKLDHLDAAGIERLSRIDGVRDGKPVTADGDVLDDVTNVVWCTGSDPDHSWIDLPVFGDDGRPRHERGVASDVPGLYFLGLDFQYAIASATIQGVDRDARFLVKHLTRHAARFTRRSADRTIPVDRR</sequence>
<organism evidence="2 3">
    <name type="scientific">Kribbella pratensis</name>
    <dbReference type="NCBI Taxonomy" id="2512112"/>
    <lineage>
        <taxon>Bacteria</taxon>
        <taxon>Bacillati</taxon>
        <taxon>Actinomycetota</taxon>
        <taxon>Actinomycetes</taxon>
        <taxon>Propionibacteriales</taxon>
        <taxon>Kribbellaceae</taxon>
        <taxon>Kribbella</taxon>
    </lineage>
</organism>
<evidence type="ECO:0000256" key="1">
    <source>
        <dbReference type="ARBA" id="ARBA00023002"/>
    </source>
</evidence>
<dbReference type="InterPro" id="IPR036188">
    <property type="entry name" value="FAD/NAD-bd_sf"/>
</dbReference>
<keyword evidence="3" id="KW-1185">Reference proteome</keyword>
<keyword evidence="1" id="KW-0560">Oxidoreductase</keyword>
<dbReference type="EMBL" id="SODP01000001">
    <property type="protein sequence ID" value="TDW76249.1"/>
    <property type="molecule type" value="Genomic_DNA"/>
</dbReference>
<dbReference type="Proteomes" id="UP000295146">
    <property type="component" value="Unassembled WGS sequence"/>
</dbReference>
<gene>
    <name evidence="2" type="ORF">EV653_1394</name>
</gene>
<dbReference type="Gene3D" id="3.50.50.60">
    <property type="entry name" value="FAD/NAD(P)-binding domain"/>
    <property type="match status" value="1"/>
</dbReference>
<dbReference type="OrthoDB" id="9808049at2"/>
<dbReference type="GO" id="GO:0004497">
    <property type="term" value="F:monooxygenase activity"/>
    <property type="evidence" value="ECO:0007669"/>
    <property type="project" value="TreeGrafter"/>
</dbReference>
<reference evidence="2 3" key="1">
    <citation type="submission" date="2019-03" db="EMBL/GenBank/DDBJ databases">
        <title>Genomic Encyclopedia of Type Strains, Phase III (KMG-III): the genomes of soil and plant-associated and newly described type strains.</title>
        <authorList>
            <person name="Whitman W."/>
        </authorList>
    </citation>
    <scope>NUCLEOTIDE SEQUENCE [LARGE SCALE GENOMIC DNA]</scope>
    <source>
        <strain evidence="2 3">VKM Ac-2573</strain>
    </source>
</reference>
<dbReference type="PANTHER" id="PTHR43539:SF78">
    <property type="entry name" value="FLAVIN-CONTAINING MONOOXYGENASE"/>
    <property type="match status" value="1"/>
</dbReference>
<protein>
    <submittedName>
        <fullName evidence="2">Flavoprotein involved in K+ transport</fullName>
    </submittedName>
</protein>
<proteinExistence type="predicted"/>
<dbReference type="SUPFAM" id="SSF51905">
    <property type="entry name" value="FAD/NAD(P)-binding domain"/>
    <property type="match status" value="2"/>
</dbReference>
<dbReference type="RefSeq" id="WP_134099033.1">
    <property type="nucleotide sequence ID" value="NZ_SODP01000001.1"/>
</dbReference>
<comment type="caution">
    <text evidence="2">The sequence shown here is derived from an EMBL/GenBank/DDBJ whole genome shotgun (WGS) entry which is preliminary data.</text>
</comment>
<accession>A0A4R8CIG7</accession>